<name>A0A1B1AZQ5_9ACTN</name>
<evidence type="ECO:0000313" key="2">
    <source>
        <dbReference type="EMBL" id="MBP2056260.1"/>
    </source>
</evidence>
<reference evidence="2 4" key="2">
    <citation type="submission" date="2021-03" db="EMBL/GenBank/DDBJ databases">
        <title>Genomic Encyclopedia of Type Strains, Phase IV (KMG-IV): sequencing the most valuable type-strain genomes for metagenomic binning, comparative biology and taxonomic classification.</title>
        <authorList>
            <person name="Goeker M."/>
        </authorList>
    </citation>
    <scope>NUCLEOTIDE SEQUENCE [LARGE SCALE GENOMIC DNA]</scope>
    <source>
        <strain evidence="2 4">DSM 40499</strain>
    </source>
</reference>
<keyword evidence="4" id="KW-1185">Reference proteome</keyword>
<evidence type="ECO:0000313" key="4">
    <source>
        <dbReference type="Proteomes" id="UP001519309"/>
    </source>
</evidence>
<dbReference type="Proteomes" id="UP001519309">
    <property type="component" value="Unassembled WGS sequence"/>
</dbReference>
<organism evidence="1 3">
    <name type="scientific">Streptomyces griseochromogenes</name>
    <dbReference type="NCBI Taxonomy" id="68214"/>
    <lineage>
        <taxon>Bacteria</taxon>
        <taxon>Bacillati</taxon>
        <taxon>Actinomycetota</taxon>
        <taxon>Actinomycetes</taxon>
        <taxon>Kitasatosporales</taxon>
        <taxon>Streptomycetaceae</taxon>
        <taxon>Streptomyces</taxon>
    </lineage>
</organism>
<dbReference type="AlphaFoldDB" id="A0A1B1AZQ5"/>
<dbReference type="Proteomes" id="UP000092659">
    <property type="component" value="Chromosome"/>
</dbReference>
<dbReference type="KEGG" id="sgs:AVL59_22940"/>
<reference evidence="1 3" key="1">
    <citation type="submission" date="2016-06" db="EMBL/GenBank/DDBJ databases">
        <title>Complete genome sequence of Streptomyces griseochromogenes ATCC 14511, the Blasticidin S producer.</title>
        <authorList>
            <person name="Wu L."/>
        </authorList>
    </citation>
    <scope>NUCLEOTIDE SEQUENCE [LARGE SCALE GENOMIC DNA]</scope>
    <source>
        <strain evidence="1 3">ATCC 14511</strain>
    </source>
</reference>
<protein>
    <submittedName>
        <fullName evidence="1">Uncharacterized protein</fullName>
    </submittedName>
</protein>
<evidence type="ECO:0000313" key="3">
    <source>
        <dbReference type="Proteomes" id="UP000092659"/>
    </source>
</evidence>
<dbReference type="EMBL" id="CP016279">
    <property type="protein sequence ID" value="ANP52048.1"/>
    <property type="molecule type" value="Genomic_DNA"/>
</dbReference>
<evidence type="ECO:0000313" key="1">
    <source>
        <dbReference type="EMBL" id="ANP52048.1"/>
    </source>
</evidence>
<accession>A0A1B1AZQ5</accession>
<proteinExistence type="predicted"/>
<gene>
    <name evidence="1" type="ORF">AVL59_22940</name>
    <name evidence="2" type="ORF">J2Z21_009278</name>
</gene>
<dbReference type="EMBL" id="JAGGLP010000043">
    <property type="protein sequence ID" value="MBP2056260.1"/>
    <property type="molecule type" value="Genomic_DNA"/>
</dbReference>
<sequence>MSELTSTRTIAVMLGLPHLAEALNHYIQRADEAKMGYSDLLGSVFGCDQGVARLRSLIQIIAARRWRSAR</sequence>